<reference evidence="1" key="1">
    <citation type="journal article" date="2021" name="PeerJ">
        <title>Extensive microbial diversity within the chicken gut microbiome revealed by metagenomics and culture.</title>
        <authorList>
            <person name="Gilroy R."/>
            <person name="Ravi A."/>
            <person name="Getino M."/>
            <person name="Pursley I."/>
            <person name="Horton D.L."/>
            <person name="Alikhan N.F."/>
            <person name="Baker D."/>
            <person name="Gharbi K."/>
            <person name="Hall N."/>
            <person name="Watson M."/>
            <person name="Adriaenssens E.M."/>
            <person name="Foster-Nyarko E."/>
            <person name="Jarju S."/>
            <person name="Secka A."/>
            <person name="Antonio M."/>
            <person name="Oren A."/>
            <person name="Chaudhuri R.R."/>
            <person name="La Ragione R."/>
            <person name="Hildebrand F."/>
            <person name="Pallen M.J."/>
        </authorList>
    </citation>
    <scope>NUCLEOTIDE SEQUENCE</scope>
    <source>
        <strain evidence="1">CHK124-7917</strain>
    </source>
</reference>
<dbReference type="AlphaFoldDB" id="A0A921GF44"/>
<evidence type="ECO:0000313" key="1">
    <source>
        <dbReference type="EMBL" id="HJF45080.1"/>
    </source>
</evidence>
<protein>
    <submittedName>
        <fullName evidence="1">Uncharacterized protein</fullName>
    </submittedName>
</protein>
<proteinExistence type="predicted"/>
<name>A0A921GF44_9ACTN</name>
<dbReference type="RefSeq" id="WP_274958955.1">
    <property type="nucleotide sequence ID" value="NZ_DYWQ01000072.1"/>
</dbReference>
<sequence>MGVASLTLRPAVPMGHVTGVPFVAALAVAGALDARVAWPHDVVGTDESPIASVRARAGYDDEGIYVTCDVVPRCEKNLDAEALSCAVREAVDAWASSVAAGRAAAGPLAPVLSDYFDALASMGEDVEVLRAGRAVARGTLVAVDVWGRATVRLADGRELELAPEQAELRRIVARCQ</sequence>
<reference evidence="1" key="2">
    <citation type="submission" date="2021-09" db="EMBL/GenBank/DDBJ databases">
        <authorList>
            <person name="Gilroy R."/>
        </authorList>
    </citation>
    <scope>NUCLEOTIDE SEQUENCE</scope>
    <source>
        <strain evidence="1">CHK124-7917</strain>
    </source>
</reference>
<dbReference type="Proteomes" id="UP000697330">
    <property type="component" value="Unassembled WGS sequence"/>
</dbReference>
<gene>
    <name evidence="1" type="ORF">K8U72_04760</name>
</gene>
<dbReference type="EMBL" id="DYWQ01000072">
    <property type="protein sequence ID" value="HJF45080.1"/>
    <property type="molecule type" value="Genomic_DNA"/>
</dbReference>
<accession>A0A921GF44</accession>
<evidence type="ECO:0000313" key="2">
    <source>
        <dbReference type="Proteomes" id="UP000697330"/>
    </source>
</evidence>
<organism evidence="1 2">
    <name type="scientific">Thermophilibacter provencensis</name>
    <dbReference type="NCBI Taxonomy" id="1852386"/>
    <lineage>
        <taxon>Bacteria</taxon>
        <taxon>Bacillati</taxon>
        <taxon>Actinomycetota</taxon>
        <taxon>Coriobacteriia</taxon>
        <taxon>Coriobacteriales</taxon>
        <taxon>Atopobiaceae</taxon>
        <taxon>Thermophilibacter</taxon>
    </lineage>
</organism>
<comment type="caution">
    <text evidence="1">The sequence shown here is derived from an EMBL/GenBank/DDBJ whole genome shotgun (WGS) entry which is preliminary data.</text>
</comment>